<dbReference type="InterPro" id="IPR002035">
    <property type="entry name" value="VWF_A"/>
</dbReference>
<dbReference type="EMBL" id="JAGQHR010000436">
    <property type="protein sequence ID" value="MCA9728634.1"/>
    <property type="molecule type" value="Genomic_DNA"/>
</dbReference>
<comment type="caution">
    <text evidence="2">The sequence shown here is derived from an EMBL/GenBank/DDBJ whole genome shotgun (WGS) entry which is preliminary data.</text>
</comment>
<proteinExistence type="predicted"/>
<dbReference type="SMART" id="SM00327">
    <property type="entry name" value="VWA"/>
    <property type="match status" value="1"/>
</dbReference>
<reference evidence="2" key="2">
    <citation type="journal article" date="2021" name="Microbiome">
        <title>Successional dynamics and alternative stable states in a saline activated sludge microbial community over 9 years.</title>
        <authorList>
            <person name="Wang Y."/>
            <person name="Ye J."/>
            <person name="Ju F."/>
            <person name="Liu L."/>
            <person name="Boyd J.A."/>
            <person name="Deng Y."/>
            <person name="Parks D.H."/>
            <person name="Jiang X."/>
            <person name="Yin X."/>
            <person name="Woodcroft B.J."/>
            <person name="Tyson G.W."/>
            <person name="Hugenholtz P."/>
            <person name="Polz M.F."/>
            <person name="Zhang T."/>
        </authorList>
    </citation>
    <scope>NUCLEOTIDE SEQUENCE</scope>
    <source>
        <strain evidence="2">HKST-UBA01</strain>
    </source>
</reference>
<protein>
    <submittedName>
        <fullName evidence="2">DUF58 domain-containing protein</fullName>
    </submittedName>
</protein>
<dbReference type="PANTHER" id="PTHR33608">
    <property type="entry name" value="BLL2464 PROTEIN"/>
    <property type="match status" value="1"/>
</dbReference>
<reference evidence="2" key="1">
    <citation type="submission" date="2020-04" db="EMBL/GenBank/DDBJ databases">
        <authorList>
            <person name="Zhang T."/>
        </authorList>
    </citation>
    <scope>NUCLEOTIDE SEQUENCE</scope>
    <source>
        <strain evidence="2">HKST-UBA01</strain>
    </source>
</reference>
<dbReference type="CDD" id="cd00198">
    <property type="entry name" value="vWFA"/>
    <property type="match status" value="1"/>
</dbReference>
<evidence type="ECO:0000313" key="3">
    <source>
        <dbReference type="Proteomes" id="UP000697710"/>
    </source>
</evidence>
<sequence length="314" mass="36806">MAATQQKERFLDPAIVGKLQRLDLIARLVVEGFLTGLHKSPYHGFSVEFAEHRQYMPGDEIRYLDWKVYAKSDRYYIKQFEEETNLRAHLLIDTSSSMLFSSDPERPSKLRYSINLAAALAFLMTQQQDAVGLLTFSDKIHRYVPPRSSQAHLRLLLKELEVEARRSLNRKGVEDEPRATRIGRCLEFLADRVQRRGLVVVLTAFWDQNENEVVRALKHFRHRQHEVVVFHVQDPAEAEFPYREEGVFVDLETGDRLNVLPWEAAKEFRQRLDARVDYYKKSCGSNGISFERLVTRSPYDLALLRYLEKRQRLH</sequence>
<dbReference type="Gene3D" id="3.40.50.410">
    <property type="entry name" value="von Willebrand factor, type A domain"/>
    <property type="match status" value="1"/>
</dbReference>
<feature type="domain" description="VWFA" evidence="1">
    <location>
        <begin position="85"/>
        <end position="272"/>
    </location>
</feature>
<dbReference type="Pfam" id="PF01882">
    <property type="entry name" value="DUF58"/>
    <property type="match status" value="1"/>
</dbReference>
<name>A0A956LZZ0_UNCEI</name>
<accession>A0A956LZZ0</accession>
<dbReference type="InterPro" id="IPR002881">
    <property type="entry name" value="DUF58"/>
</dbReference>
<evidence type="ECO:0000313" key="2">
    <source>
        <dbReference type="EMBL" id="MCA9728634.1"/>
    </source>
</evidence>
<organism evidence="2 3">
    <name type="scientific">Eiseniibacteriota bacterium</name>
    <dbReference type="NCBI Taxonomy" id="2212470"/>
    <lineage>
        <taxon>Bacteria</taxon>
        <taxon>Candidatus Eiseniibacteriota</taxon>
    </lineage>
</organism>
<dbReference type="AlphaFoldDB" id="A0A956LZZ0"/>
<dbReference type="SUPFAM" id="SSF53300">
    <property type="entry name" value="vWA-like"/>
    <property type="match status" value="1"/>
</dbReference>
<dbReference type="InterPro" id="IPR036465">
    <property type="entry name" value="vWFA_dom_sf"/>
</dbReference>
<dbReference type="PANTHER" id="PTHR33608:SF7">
    <property type="entry name" value="DUF58 DOMAIN-CONTAINING PROTEIN"/>
    <property type="match status" value="1"/>
</dbReference>
<gene>
    <name evidence="2" type="ORF">KC729_13175</name>
</gene>
<evidence type="ECO:0000259" key="1">
    <source>
        <dbReference type="SMART" id="SM00327"/>
    </source>
</evidence>
<dbReference type="Proteomes" id="UP000697710">
    <property type="component" value="Unassembled WGS sequence"/>
</dbReference>